<keyword evidence="9" id="KW-0862">Zinc</keyword>
<dbReference type="InterPro" id="IPR045357">
    <property type="entry name" value="Aminopeptidase_N-like_N"/>
</dbReference>
<keyword evidence="17" id="KW-1185">Reference proteome</keyword>
<feature type="domain" description="Aminopeptidase N-like N-terminal" evidence="15">
    <location>
        <begin position="120"/>
        <end position="322"/>
    </location>
</feature>
<comment type="catalytic activity">
    <reaction evidence="1">
        <text>Release of an N-terminal amino acid, Xaa-|-Yaa- from a peptide, amide or arylamide. Xaa is preferably Ala, but may be most amino acids including Pro (slow action). When a terminal hydrophobic residue is followed by a prolyl residue, the two may be released as an intact Xaa-Pro dipeptide.</text>
        <dbReference type="EC" id="3.4.11.2"/>
    </reaction>
</comment>
<dbReference type="InterPro" id="IPR027268">
    <property type="entry name" value="Peptidase_M4/M1_CTD_sf"/>
</dbReference>
<keyword evidence="13" id="KW-0472">Membrane</keyword>
<evidence type="ECO:0000256" key="3">
    <source>
        <dbReference type="ARBA" id="ARBA00010136"/>
    </source>
</evidence>
<dbReference type="CDD" id="cd09603">
    <property type="entry name" value="M1_APN_like"/>
    <property type="match status" value="1"/>
</dbReference>
<keyword evidence="8" id="KW-0378">Hydrolase</keyword>
<dbReference type="Gene3D" id="2.60.40.1730">
    <property type="entry name" value="tricorn interacting facor f3 domain"/>
    <property type="match status" value="1"/>
</dbReference>
<gene>
    <name evidence="16" type="ORF">GCM10009851_25210</name>
</gene>
<evidence type="ECO:0000256" key="11">
    <source>
        <dbReference type="ARBA" id="ARBA00029811"/>
    </source>
</evidence>
<evidence type="ECO:0000256" key="4">
    <source>
        <dbReference type="ARBA" id="ARBA00012564"/>
    </source>
</evidence>
<evidence type="ECO:0000259" key="15">
    <source>
        <dbReference type="Pfam" id="PF17900"/>
    </source>
</evidence>
<name>A0ABP5QP57_9MICO</name>
<dbReference type="Proteomes" id="UP001500929">
    <property type="component" value="Unassembled WGS sequence"/>
</dbReference>
<keyword evidence="6" id="KW-0645">Protease</keyword>
<dbReference type="InterPro" id="IPR014782">
    <property type="entry name" value="Peptidase_M1_dom"/>
</dbReference>
<dbReference type="PANTHER" id="PTHR11533">
    <property type="entry name" value="PROTEASE M1 ZINC METALLOPROTEASE"/>
    <property type="match status" value="1"/>
</dbReference>
<keyword evidence="7" id="KW-0479">Metal-binding</keyword>
<comment type="caution">
    <text evidence="16">The sequence shown here is derived from an EMBL/GenBank/DDBJ whole genome shotgun (WGS) entry which is preliminary data.</text>
</comment>
<evidence type="ECO:0000256" key="5">
    <source>
        <dbReference type="ARBA" id="ARBA00015611"/>
    </source>
</evidence>
<evidence type="ECO:0000256" key="8">
    <source>
        <dbReference type="ARBA" id="ARBA00022801"/>
    </source>
</evidence>
<evidence type="ECO:0000313" key="17">
    <source>
        <dbReference type="Proteomes" id="UP001500929"/>
    </source>
</evidence>
<reference evidence="17" key="1">
    <citation type="journal article" date="2019" name="Int. J. Syst. Evol. Microbiol.">
        <title>The Global Catalogue of Microorganisms (GCM) 10K type strain sequencing project: providing services to taxonomists for standard genome sequencing and annotation.</title>
        <authorList>
            <consortium name="The Broad Institute Genomics Platform"/>
            <consortium name="The Broad Institute Genome Sequencing Center for Infectious Disease"/>
            <person name="Wu L."/>
            <person name="Ma J."/>
        </authorList>
    </citation>
    <scope>NUCLEOTIDE SEQUENCE [LARGE SCALE GENOMIC DNA]</scope>
    <source>
        <strain evidence="17">JCM 16117</strain>
    </source>
</reference>
<evidence type="ECO:0000256" key="9">
    <source>
        <dbReference type="ARBA" id="ARBA00022833"/>
    </source>
</evidence>
<dbReference type="Pfam" id="PF17900">
    <property type="entry name" value="Peptidase_M1_N"/>
    <property type="match status" value="1"/>
</dbReference>
<dbReference type="SUPFAM" id="SSF55486">
    <property type="entry name" value="Metalloproteases ('zincins'), catalytic domain"/>
    <property type="match status" value="1"/>
</dbReference>
<proteinExistence type="inferred from homology"/>
<keyword evidence="10" id="KW-0482">Metalloprotease</keyword>
<evidence type="ECO:0000256" key="12">
    <source>
        <dbReference type="ARBA" id="ARBA00031533"/>
    </source>
</evidence>
<dbReference type="EC" id="3.4.11.2" evidence="4"/>
<dbReference type="InterPro" id="IPR001930">
    <property type="entry name" value="Peptidase_M1"/>
</dbReference>
<dbReference type="RefSeq" id="WP_259481397.1">
    <property type="nucleotide sequence ID" value="NZ_BAAAQY010000007.1"/>
</dbReference>
<evidence type="ECO:0000259" key="14">
    <source>
        <dbReference type="Pfam" id="PF01433"/>
    </source>
</evidence>
<evidence type="ECO:0000256" key="2">
    <source>
        <dbReference type="ARBA" id="ARBA00001947"/>
    </source>
</evidence>
<dbReference type="SUPFAM" id="SSF63737">
    <property type="entry name" value="Leukotriene A4 hydrolase N-terminal domain"/>
    <property type="match status" value="1"/>
</dbReference>
<organism evidence="16 17">
    <name type="scientific">Herbiconiux moechotypicola</name>
    <dbReference type="NCBI Taxonomy" id="637393"/>
    <lineage>
        <taxon>Bacteria</taxon>
        <taxon>Bacillati</taxon>
        <taxon>Actinomycetota</taxon>
        <taxon>Actinomycetes</taxon>
        <taxon>Micrococcales</taxon>
        <taxon>Microbacteriaceae</taxon>
        <taxon>Herbiconiux</taxon>
    </lineage>
</organism>
<protein>
    <recommendedName>
        <fullName evidence="5">Aminopeptidase N</fullName>
        <ecNumber evidence="4">3.4.11.2</ecNumber>
    </recommendedName>
    <alternativeName>
        <fullName evidence="11">Alanine aminopeptidase</fullName>
    </alternativeName>
    <alternativeName>
        <fullName evidence="12">Lysyl aminopeptidase</fullName>
    </alternativeName>
</protein>
<evidence type="ECO:0000256" key="7">
    <source>
        <dbReference type="ARBA" id="ARBA00022723"/>
    </source>
</evidence>
<evidence type="ECO:0000256" key="10">
    <source>
        <dbReference type="ARBA" id="ARBA00023049"/>
    </source>
</evidence>
<evidence type="ECO:0000256" key="13">
    <source>
        <dbReference type="SAM" id="Phobius"/>
    </source>
</evidence>
<feature type="transmembrane region" description="Helical" evidence="13">
    <location>
        <begin position="16"/>
        <end position="35"/>
    </location>
</feature>
<dbReference type="InterPro" id="IPR042097">
    <property type="entry name" value="Aminopeptidase_N-like_N_sf"/>
</dbReference>
<keyword evidence="13" id="KW-0812">Transmembrane</keyword>
<keyword evidence="13" id="KW-1133">Transmembrane helix</keyword>
<dbReference type="PANTHER" id="PTHR11533:SF297">
    <property type="entry name" value="AMINOPEPTIDASE N"/>
    <property type="match status" value="1"/>
</dbReference>
<evidence type="ECO:0000256" key="1">
    <source>
        <dbReference type="ARBA" id="ARBA00000098"/>
    </source>
</evidence>
<dbReference type="Gene3D" id="1.10.390.10">
    <property type="entry name" value="Neutral Protease Domain 2"/>
    <property type="match status" value="1"/>
</dbReference>
<comment type="cofactor">
    <cofactor evidence="2">
        <name>Zn(2+)</name>
        <dbReference type="ChEBI" id="CHEBI:29105"/>
    </cofactor>
</comment>
<sequence>MTDCVLAATGSGPFPLALLALAVVAIGAGVTWLVVRRRRRSAAALAAIPLLVLALLATGGLAPQPAVAAEPCPSTATAAPTVAPTPSPTPTVTPVDYVEGADGIGDPYYPLDGNGGYDVQHYALDLAYDPADGVLSGSATITATATENLKTFNLDFDTRNVDGTDAITVASVTVNDTPAEWNLSTTQISMVTAQPQVPGSTDADATPPRTELTVIPATGILSGSTITTTVSYSGVPITIDDAFGPAGVFRSTDGAVIVGQPRVAATWFPANDHPADKATFTTTMAVPEGLTVVGNGRLAERSTEAGTSSFTWEMDQPMATYLATATVGVYDITTSTVDGITYYDAIDPSLYSVEADGGGTTVGDVASAVFATEPEVIDFLEQSFGPYPFSEAGGIAIADLSPGEPLPYALENQTRPIYPSWSFPADADASVVVHELAHQWYGDDVSMERWADIWLNEGFATYAEWLWAEHTGGPTPQQTFDRIYAVAPADFWSTVVADPGPAGIFDGPVYTRGALTLQALRTEVGDDDFFAILQGWAAGHAGTSVSTEQFIDYAESVSGDDLGALFDAWIFTPSKPAL</sequence>
<feature type="domain" description="Peptidase M1 membrane alanine aminopeptidase" evidence="14">
    <location>
        <begin position="375"/>
        <end position="569"/>
    </location>
</feature>
<evidence type="ECO:0000256" key="6">
    <source>
        <dbReference type="ARBA" id="ARBA00022670"/>
    </source>
</evidence>
<dbReference type="InterPro" id="IPR050344">
    <property type="entry name" value="Peptidase_M1_aminopeptidases"/>
</dbReference>
<dbReference type="Pfam" id="PF01433">
    <property type="entry name" value="Peptidase_M1"/>
    <property type="match status" value="1"/>
</dbReference>
<dbReference type="EMBL" id="BAAAQY010000007">
    <property type="protein sequence ID" value="GAA2238989.1"/>
    <property type="molecule type" value="Genomic_DNA"/>
</dbReference>
<evidence type="ECO:0000313" key="16">
    <source>
        <dbReference type="EMBL" id="GAA2238989.1"/>
    </source>
</evidence>
<accession>A0ABP5QP57</accession>
<dbReference type="PRINTS" id="PR00756">
    <property type="entry name" value="ALADIPTASE"/>
</dbReference>
<feature type="transmembrane region" description="Helical" evidence="13">
    <location>
        <begin position="42"/>
        <end position="62"/>
    </location>
</feature>
<comment type="similarity">
    <text evidence="3">Belongs to the peptidase M1 family.</text>
</comment>